<keyword evidence="4" id="KW-1185">Reference proteome</keyword>
<dbReference type="GO" id="GO:0004519">
    <property type="term" value="F:endonuclease activity"/>
    <property type="evidence" value="ECO:0007669"/>
    <property type="project" value="InterPro"/>
</dbReference>
<dbReference type="InterPro" id="IPR003615">
    <property type="entry name" value="HNH_nuc"/>
</dbReference>
<dbReference type="AlphaFoldDB" id="A0A218P8H3"/>
<dbReference type="Pfam" id="PF01844">
    <property type="entry name" value="HNH"/>
    <property type="match status" value="1"/>
</dbReference>
<dbReference type="SMART" id="SM00507">
    <property type="entry name" value="HNHc"/>
    <property type="match status" value="1"/>
</dbReference>
<dbReference type="GO" id="GO:0003676">
    <property type="term" value="F:nucleic acid binding"/>
    <property type="evidence" value="ECO:0007669"/>
    <property type="project" value="InterPro"/>
</dbReference>
<name>A0A218P8H3_9EURY</name>
<reference evidence="3 4" key="1">
    <citation type="submission" date="2016-04" db="EMBL/GenBank/DDBJ databases">
        <title>Complete genome sequence of Thermococcus pacificus type strain P4.</title>
        <authorList>
            <person name="Oger P.M."/>
        </authorList>
    </citation>
    <scope>NUCLEOTIDE SEQUENCE [LARGE SCALE GENOMIC DNA]</scope>
    <source>
        <strain evidence="3 4">P-4</strain>
    </source>
</reference>
<dbReference type="PANTHER" id="PTHR33877">
    <property type="entry name" value="SLL1193 PROTEIN"/>
    <property type="match status" value="1"/>
</dbReference>
<evidence type="ECO:0000313" key="4">
    <source>
        <dbReference type="Proteomes" id="UP000197418"/>
    </source>
</evidence>
<dbReference type="InterPro" id="IPR052892">
    <property type="entry name" value="NA-targeting_endonuclease"/>
</dbReference>
<sequence>MFFWDDEKKSASRRDITGAMRRDIIEIVKRKCEYCGRRITTTTGYIHHITPVREGGKTTPSNIIVLCGDCHRKADNAIIKRTELRKKVRNRPKEVQSAIQRVLNRSKSRRPSNTKPRDEFSFIEPDFSFFDEHKKKRGRKRKKSDDDSWWPQFI</sequence>
<dbReference type="KEGG" id="tpaf:A3L08_07050"/>
<dbReference type="Proteomes" id="UP000197418">
    <property type="component" value="Chromosome"/>
</dbReference>
<evidence type="ECO:0000313" key="3">
    <source>
        <dbReference type="EMBL" id="ASJ07095.1"/>
    </source>
</evidence>
<dbReference type="EMBL" id="CP015102">
    <property type="protein sequence ID" value="ASJ07095.1"/>
    <property type="molecule type" value="Genomic_DNA"/>
</dbReference>
<feature type="domain" description="HNH nuclease" evidence="2">
    <location>
        <begin position="19"/>
        <end position="72"/>
    </location>
</feature>
<proteinExistence type="predicted"/>
<feature type="region of interest" description="Disordered" evidence="1">
    <location>
        <begin position="88"/>
        <end position="120"/>
    </location>
</feature>
<dbReference type="PANTHER" id="PTHR33877:SF2">
    <property type="entry name" value="OS07G0170200 PROTEIN"/>
    <property type="match status" value="1"/>
</dbReference>
<evidence type="ECO:0000256" key="1">
    <source>
        <dbReference type="SAM" id="MobiDB-lite"/>
    </source>
</evidence>
<feature type="region of interest" description="Disordered" evidence="1">
    <location>
        <begin position="133"/>
        <end position="154"/>
    </location>
</feature>
<evidence type="ECO:0000259" key="2">
    <source>
        <dbReference type="SMART" id="SM00507"/>
    </source>
</evidence>
<accession>A0A218P8H3</accession>
<dbReference type="GO" id="GO:0008270">
    <property type="term" value="F:zinc ion binding"/>
    <property type="evidence" value="ECO:0007669"/>
    <property type="project" value="InterPro"/>
</dbReference>
<dbReference type="CDD" id="cd00085">
    <property type="entry name" value="HNHc"/>
    <property type="match status" value="1"/>
</dbReference>
<organism evidence="3 4">
    <name type="scientific">Thermococcus pacificus</name>
    <dbReference type="NCBI Taxonomy" id="71998"/>
    <lineage>
        <taxon>Archaea</taxon>
        <taxon>Methanobacteriati</taxon>
        <taxon>Methanobacteriota</taxon>
        <taxon>Thermococci</taxon>
        <taxon>Thermococcales</taxon>
        <taxon>Thermococcaceae</taxon>
        <taxon>Thermococcus</taxon>
    </lineage>
</organism>
<dbReference type="InterPro" id="IPR002711">
    <property type="entry name" value="HNH"/>
</dbReference>
<dbReference type="Gene3D" id="1.10.30.50">
    <property type="match status" value="1"/>
</dbReference>
<gene>
    <name evidence="3" type="ORF">A3L08_07050</name>
</gene>
<protein>
    <recommendedName>
        <fullName evidence="2">HNH nuclease domain-containing protein</fullName>
    </recommendedName>
</protein>